<reference evidence="2 3" key="1">
    <citation type="journal article" date="2013" name="BMC Genomics">
        <title>Reconstruction of the lipid metabolism for the microalga Monoraphidium neglectum from its genome sequence reveals characteristics suitable for biofuel production.</title>
        <authorList>
            <person name="Bogen C."/>
            <person name="Al-Dilaimi A."/>
            <person name="Albersmeier A."/>
            <person name="Wichmann J."/>
            <person name="Grundmann M."/>
            <person name="Rupp O."/>
            <person name="Lauersen K.J."/>
            <person name="Blifernez-Klassen O."/>
            <person name="Kalinowski J."/>
            <person name="Goesmann A."/>
            <person name="Mussgnug J.H."/>
            <person name="Kruse O."/>
        </authorList>
    </citation>
    <scope>NUCLEOTIDE SEQUENCE [LARGE SCALE GENOMIC DNA]</scope>
    <source>
        <strain evidence="2 3">SAG 48.87</strain>
    </source>
</reference>
<sequence>MGVPAAADRGVCAALSAIAASRIDPLHDALHPAGPLGPSRLDAHLDALDQWQRVQDDVTVTSAVTSSAPAPAPPAGPLEEDAFEALEALGLFLYRDPRLMARALRVLRHHVASYCCHGAGRAAAGVAGSVGGASAVEGDDSKASESGAGVVGIGRVYRLLARTVLPALALAPANFAASNAVWGVLRLLPFAARFAVYRQAQDVWAKTPLLQGAAALSVDGFRRICRRLHNPTSQKEKREVLGPYRLAVAKLSAATPIQVRPP</sequence>
<protein>
    <recommendedName>
        <fullName evidence="1">THO complex subunit 2 N-terminal domain-containing protein</fullName>
    </recommendedName>
</protein>
<dbReference type="OrthoDB" id="29024at2759"/>
<proteinExistence type="predicted"/>
<organism evidence="2 3">
    <name type="scientific">Monoraphidium neglectum</name>
    <dbReference type="NCBI Taxonomy" id="145388"/>
    <lineage>
        <taxon>Eukaryota</taxon>
        <taxon>Viridiplantae</taxon>
        <taxon>Chlorophyta</taxon>
        <taxon>core chlorophytes</taxon>
        <taxon>Chlorophyceae</taxon>
        <taxon>CS clade</taxon>
        <taxon>Sphaeropleales</taxon>
        <taxon>Selenastraceae</taxon>
        <taxon>Monoraphidium</taxon>
    </lineage>
</organism>
<dbReference type="Proteomes" id="UP000054498">
    <property type="component" value="Unassembled WGS sequence"/>
</dbReference>
<dbReference type="KEGG" id="mng:MNEG_16326"/>
<evidence type="ECO:0000313" key="3">
    <source>
        <dbReference type="Proteomes" id="UP000054498"/>
    </source>
</evidence>
<dbReference type="Pfam" id="PF16134">
    <property type="entry name" value="THOC2_N"/>
    <property type="match status" value="1"/>
</dbReference>
<dbReference type="PANTHER" id="PTHR21597:SF0">
    <property type="entry name" value="THO COMPLEX SUBUNIT 2"/>
    <property type="match status" value="1"/>
</dbReference>
<dbReference type="PANTHER" id="PTHR21597">
    <property type="entry name" value="THO2 PROTEIN"/>
    <property type="match status" value="1"/>
</dbReference>
<feature type="domain" description="THO complex subunit 2 N-terminal" evidence="1">
    <location>
        <begin position="153"/>
        <end position="236"/>
    </location>
</feature>
<dbReference type="GO" id="GO:0006406">
    <property type="term" value="P:mRNA export from nucleus"/>
    <property type="evidence" value="ECO:0007669"/>
    <property type="project" value="InterPro"/>
</dbReference>
<dbReference type="GO" id="GO:0003729">
    <property type="term" value="F:mRNA binding"/>
    <property type="evidence" value="ECO:0007669"/>
    <property type="project" value="TreeGrafter"/>
</dbReference>
<dbReference type="GeneID" id="25734074"/>
<evidence type="ECO:0000313" key="2">
    <source>
        <dbReference type="EMBL" id="KIY91637.1"/>
    </source>
</evidence>
<dbReference type="AlphaFoldDB" id="A0A0D2IUQ1"/>
<dbReference type="InterPro" id="IPR032302">
    <property type="entry name" value="THOC2_N"/>
</dbReference>
<dbReference type="GO" id="GO:0000445">
    <property type="term" value="C:THO complex part of transcription export complex"/>
    <property type="evidence" value="ECO:0007669"/>
    <property type="project" value="TreeGrafter"/>
</dbReference>
<dbReference type="GO" id="GO:0006397">
    <property type="term" value="P:mRNA processing"/>
    <property type="evidence" value="ECO:0007669"/>
    <property type="project" value="InterPro"/>
</dbReference>
<dbReference type="RefSeq" id="XP_013890657.1">
    <property type="nucleotide sequence ID" value="XM_014035203.1"/>
</dbReference>
<dbReference type="EMBL" id="KK106457">
    <property type="protein sequence ID" value="KIY91637.1"/>
    <property type="molecule type" value="Genomic_DNA"/>
</dbReference>
<dbReference type="InterPro" id="IPR040007">
    <property type="entry name" value="Tho2"/>
</dbReference>
<evidence type="ECO:0000259" key="1">
    <source>
        <dbReference type="Pfam" id="PF16134"/>
    </source>
</evidence>
<dbReference type="STRING" id="145388.A0A0D2IUQ1"/>
<name>A0A0D2IUQ1_9CHLO</name>
<accession>A0A0D2IUQ1</accession>
<keyword evidence="3" id="KW-1185">Reference proteome</keyword>
<gene>
    <name evidence="2" type="ORF">MNEG_16326</name>
</gene>